<protein>
    <submittedName>
        <fullName evidence="2">DUF3606 domain-containing protein</fullName>
    </submittedName>
</protein>
<comment type="caution">
    <text evidence="2">The sequence shown here is derived from an EMBL/GenBank/DDBJ whole genome shotgun (WGS) entry which is preliminary data.</text>
</comment>
<feature type="region of interest" description="Disordered" evidence="1">
    <location>
        <begin position="1"/>
        <end position="21"/>
    </location>
</feature>
<evidence type="ECO:0000313" key="2">
    <source>
        <dbReference type="EMBL" id="MBC5765290.1"/>
    </source>
</evidence>
<dbReference type="RefSeq" id="WP_187081768.1">
    <property type="nucleotide sequence ID" value="NZ_JACORU010000004.1"/>
</dbReference>
<gene>
    <name evidence="2" type="ORF">H8R02_12555</name>
</gene>
<keyword evidence="3" id="KW-1185">Reference proteome</keyword>
<sequence>MSDDKSKSGGQDRERINVNQDYELRDWSKSLGVSPEELKKAVAAVGDRAEKVREYLRSRSGSDRPG</sequence>
<dbReference type="AlphaFoldDB" id="A0A923S2E4"/>
<name>A0A923S2E4_9BURK</name>
<organism evidence="2 3">
    <name type="scientific">Ramlibacter albus</name>
    <dbReference type="NCBI Taxonomy" id="2079448"/>
    <lineage>
        <taxon>Bacteria</taxon>
        <taxon>Pseudomonadati</taxon>
        <taxon>Pseudomonadota</taxon>
        <taxon>Betaproteobacteria</taxon>
        <taxon>Burkholderiales</taxon>
        <taxon>Comamonadaceae</taxon>
        <taxon>Ramlibacter</taxon>
    </lineage>
</organism>
<dbReference type="Proteomes" id="UP000596827">
    <property type="component" value="Unassembled WGS sequence"/>
</dbReference>
<reference evidence="2" key="1">
    <citation type="submission" date="2020-08" db="EMBL/GenBank/DDBJ databases">
        <title>Ramlibacter sp. GTP1 16S ribosomal RNA gene genome sequencing and assembly.</title>
        <authorList>
            <person name="Kang M."/>
        </authorList>
    </citation>
    <scope>NUCLEOTIDE SEQUENCE</scope>
    <source>
        <strain evidence="2">GTP1</strain>
    </source>
</reference>
<dbReference type="InterPro" id="IPR022037">
    <property type="entry name" value="DUF3606"/>
</dbReference>
<dbReference type="Pfam" id="PF12244">
    <property type="entry name" value="DUF3606"/>
    <property type="match status" value="1"/>
</dbReference>
<proteinExistence type="predicted"/>
<dbReference type="EMBL" id="JACORU010000004">
    <property type="protein sequence ID" value="MBC5765290.1"/>
    <property type="molecule type" value="Genomic_DNA"/>
</dbReference>
<evidence type="ECO:0000313" key="3">
    <source>
        <dbReference type="Proteomes" id="UP000596827"/>
    </source>
</evidence>
<accession>A0A923S2E4</accession>
<evidence type="ECO:0000256" key="1">
    <source>
        <dbReference type="SAM" id="MobiDB-lite"/>
    </source>
</evidence>